<accession>A0A8J2LI09</accession>
<proteinExistence type="predicted"/>
<comment type="caution">
    <text evidence="2">The sequence shown here is derived from an EMBL/GenBank/DDBJ whole genome shotgun (WGS) entry which is preliminary data.</text>
</comment>
<keyword evidence="3" id="KW-1185">Reference proteome</keyword>
<sequence length="191" mass="21631">MEGANSREIPGAYGCCWLYDRGCCAVLLERSTCGPFRNKGMALWRKEINEMMAINRKWEGGDDSEERFPVDDPISGKCCSWSAYFGEGLRSAFQLGRSGPSLRPGEQLHPRHEGKKDRFIESSSPPEKANVVEFPLHHNPMGKKPTYKSVTLEDVKELITDLAIKLDFVMDVELRYQDEKLESLETGLELV</sequence>
<evidence type="ECO:0000256" key="1">
    <source>
        <dbReference type="SAM" id="MobiDB-lite"/>
    </source>
</evidence>
<dbReference type="AlphaFoldDB" id="A0A8J2LI09"/>
<dbReference type="EMBL" id="CAJVCH010526743">
    <property type="protein sequence ID" value="CAG7822560.1"/>
    <property type="molecule type" value="Genomic_DNA"/>
</dbReference>
<name>A0A8J2LI09_9HEXA</name>
<feature type="region of interest" description="Disordered" evidence="1">
    <location>
        <begin position="100"/>
        <end position="124"/>
    </location>
</feature>
<organism evidence="2 3">
    <name type="scientific">Allacma fusca</name>
    <dbReference type="NCBI Taxonomy" id="39272"/>
    <lineage>
        <taxon>Eukaryota</taxon>
        <taxon>Metazoa</taxon>
        <taxon>Ecdysozoa</taxon>
        <taxon>Arthropoda</taxon>
        <taxon>Hexapoda</taxon>
        <taxon>Collembola</taxon>
        <taxon>Symphypleona</taxon>
        <taxon>Sminthuridae</taxon>
        <taxon>Allacma</taxon>
    </lineage>
</organism>
<dbReference type="Proteomes" id="UP000708208">
    <property type="component" value="Unassembled WGS sequence"/>
</dbReference>
<reference evidence="2" key="1">
    <citation type="submission" date="2021-06" db="EMBL/GenBank/DDBJ databases">
        <authorList>
            <person name="Hodson N. C."/>
            <person name="Mongue J. A."/>
            <person name="Jaron S. K."/>
        </authorList>
    </citation>
    <scope>NUCLEOTIDE SEQUENCE</scope>
</reference>
<evidence type="ECO:0000313" key="3">
    <source>
        <dbReference type="Proteomes" id="UP000708208"/>
    </source>
</evidence>
<feature type="compositionally biased region" description="Basic and acidic residues" evidence="1">
    <location>
        <begin position="106"/>
        <end position="120"/>
    </location>
</feature>
<protein>
    <submittedName>
        <fullName evidence="2">Uncharacterized protein</fullName>
    </submittedName>
</protein>
<gene>
    <name evidence="2" type="ORF">AFUS01_LOCUS32825</name>
</gene>
<evidence type="ECO:0000313" key="2">
    <source>
        <dbReference type="EMBL" id="CAG7822560.1"/>
    </source>
</evidence>